<evidence type="ECO:0000313" key="1">
    <source>
        <dbReference type="EMBL" id="BAT80802.1"/>
    </source>
</evidence>
<gene>
    <name evidence="1" type="primary">Vigan.03G041200</name>
    <name evidence="1" type="ORF">VIGAN_03041200</name>
</gene>
<reference evidence="1 2" key="1">
    <citation type="journal article" date="2015" name="Sci. Rep.">
        <title>The power of single molecule real-time sequencing technology in the de novo assembly of a eukaryotic genome.</title>
        <authorList>
            <person name="Sakai H."/>
            <person name="Naito K."/>
            <person name="Ogiso-Tanaka E."/>
            <person name="Takahashi Y."/>
            <person name="Iseki K."/>
            <person name="Muto C."/>
            <person name="Satou K."/>
            <person name="Teruya K."/>
            <person name="Shiroma A."/>
            <person name="Shimoji M."/>
            <person name="Hirano T."/>
            <person name="Itoh T."/>
            <person name="Kaga A."/>
            <person name="Tomooka N."/>
        </authorList>
    </citation>
    <scope>NUCLEOTIDE SEQUENCE [LARGE SCALE GENOMIC DNA]</scope>
    <source>
        <strain evidence="2">cv. Shumari</strain>
    </source>
</reference>
<organism evidence="1 2">
    <name type="scientific">Vigna angularis var. angularis</name>
    <dbReference type="NCBI Taxonomy" id="157739"/>
    <lineage>
        <taxon>Eukaryota</taxon>
        <taxon>Viridiplantae</taxon>
        <taxon>Streptophyta</taxon>
        <taxon>Embryophyta</taxon>
        <taxon>Tracheophyta</taxon>
        <taxon>Spermatophyta</taxon>
        <taxon>Magnoliopsida</taxon>
        <taxon>eudicotyledons</taxon>
        <taxon>Gunneridae</taxon>
        <taxon>Pentapetalae</taxon>
        <taxon>rosids</taxon>
        <taxon>fabids</taxon>
        <taxon>Fabales</taxon>
        <taxon>Fabaceae</taxon>
        <taxon>Papilionoideae</taxon>
        <taxon>50 kb inversion clade</taxon>
        <taxon>NPAAA clade</taxon>
        <taxon>indigoferoid/millettioid clade</taxon>
        <taxon>Phaseoleae</taxon>
        <taxon>Vigna</taxon>
    </lineage>
</organism>
<dbReference type="AlphaFoldDB" id="A0A0S3RJK2"/>
<evidence type="ECO:0000313" key="2">
    <source>
        <dbReference type="Proteomes" id="UP000291084"/>
    </source>
</evidence>
<keyword evidence="2" id="KW-1185">Reference proteome</keyword>
<accession>A0A0S3RJK2</accession>
<proteinExistence type="predicted"/>
<dbReference type="Proteomes" id="UP000291084">
    <property type="component" value="Chromosome 3"/>
</dbReference>
<sequence>MFLIFSSPKFPASLLRLHLCSDFLFLFVELFGLVFRCLGTKIWCVCGLSEADRQGVVRWRSGCLQSRGSGMCSLPHRASRDKIKHLKPLPRAWLRLKRRNCGNSGTS</sequence>
<protein>
    <submittedName>
        <fullName evidence="1">Uncharacterized protein</fullName>
    </submittedName>
</protein>
<dbReference type="EMBL" id="AP015036">
    <property type="protein sequence ID" value="BAT80802.1"/>
    <property type="molecule type" value="Genomic_DNA"/>
</dbReference>
<name>A0A0S3RJK2_PHAAN</name>